<dbReference type="InterPro" id="IPR011527">
    <property type="entry name" value="ABC1_TM_dom"/>
</dbReference>
<evidence type="ECO:0000256" key="3">
    <source>
        <dbReference type="ARBA" id="ARBA00022741"/>
    </source>
</evidence>
<keyword evidence="2 8" id="KW-0812">Transmembrane</keyword>
<evidence type="ECO:0000256" key="7">
    <source>
        <dbReference type="SAM" id="MobiDB-lite"/>
    </source>
</evidence>
<dbReference type="InterPro" id="IPR036640">
    <property type="entry name" value="ABC1_TM_sf"/>
</dbReference>
<keyword evidence="6 8" id="KW-0472">Membrane</keyword>
<dbReference type="SUPFAM" id="SSF52540">
    <property type="entry name" value="P-loop containing nucleoside triphosphate hydrolases"/>
    <property type="match status" value="1"/>
</dbReference>
<keyword evidence="12" id="KW-1185">Reference proteome</keyword>
<keyword evidence="4 11" id="KW-0067">ATP-binding</keyword>
<dbReference type="Pfam" id="PF00005">
    <property type="entry name" value="ABC_tran"/>
    <property type="match status" value="1"/>
</dbReference>
<evidence type="ECO:0000256" key="1">
    <source>
        <dbReference type="ARBA" id="ARBA00004651"/>
    </source>
</evidence>
<dbReference type="SUPFAM" id="SSF90123">
    <property type="entry name" value="ABC transporter transmembrane region"/>
    <property type="match status" value="1"/>
</dbReference>
<dbReference type="GO" id="GO:0005524">
    <property type="term" value="F:ATP binding"/>
    <property type="evidence" value="ECO:0007669"/>
    <property type="project" value="UniProtKB-KW"/>
</dbReference>
<dbReference type="InterPro" id="IPR003593">
    <property type="entry name" value="AAA+_ATPase"/>
</dbReference>
<accession>A0A1H5WDT1</accession>
<dbReference type="InterPro" id="IPR039421">
    <property type="entry name" value="Type_1_exporter"/>
</dbReference>
<feature type="transmembrane region" description="Helical" evidence="8">
    <location>
        <begin position="150"/>
        <end position="183"/>
    </location>
</feature>
<sequence length="619" mass="63975">MTGRVVSRAGWRLLTGELARRRRAIAFLAGWSVVESLPALLSGIAVAGALDRGFLAGRPLIGLGWLGVLGLAMVVQALATRNTFPWLAAIVEPLRDALVRMVVTTALRRAVEGGERGDGSVVARICGQTEAVRNLVAALLRTLRPTVASLVLALAGLVALAPIVAAIAVPLILTSLALFAWLSRALAVRQREMILAEETMARTVTDVVEGLRDVVACGAAGTARDLVDRAVMAEARAALAMARTSSARSTIMAIGGVVPVILVLALAPWLLGTGRLTSGALVGAITYLVGTLDPALRALTGTVATWSRQLGVLLHRIAETSAARSEASAALPEASAALPEASAARSGTSAARSEMSAAVPETPGPRGAARPGSGELRVTGLTFAYGPRAEPVIDDLTLSIPEGEHLAIVGPSGIGKSTLASLLAGLAVPRRGTVRLGGVAVADIDAAHLRRSVALIPQEAYVFTGTLRENLAYLRPDATTAELGQAVAALGMRPLVDRLGGYDAALGVGGPELSAGERQLIALCRVHVSAARVVVLDEATCHLDPVAEARAERAFAGRTLVVIAHRISSARRARRILLLDGTTGSHEELLATSAMYAGLVGHWIASTNPEVSGGVRRTG</sequence>
<name>A0A1H5WDT1_9ACTN</name>
<dbReference type="Gene3D" id="3.40.50.300">
    <property type="entry name" value="P-loop containing nucleotide triphosphate hydrolases"/>
    <property type="match status" value="1"/>
</dbReference>
<dbReference type="GO" id="GO:0140359">
    <property type="term" value="F:ABC-type transporter activity"/>
    <property type="evidence" value="ECO:0007669"/>
    <property type="project" value="InterPro"/>
</dbReference>
<feature type="domain" description="ABC transporter" evidence="9">
    <location>
        <begin position="376"/>
        <end position="602"/>
    </location>
</feature>
<dbReference type="EMBL" id="FNVT01000001">
    <property type="protein sequence ID" value="SEF97635.1"/>
    <property type="molecule type" value="Genomic_DNA"/>
</dbReference>
<feature type="transmembrane region" description="Helical" evidence="8">
    <location>
        <begin position="60"/>
        <end position="79"/>
    </location>
</feature>
<dbReference type="GO" id="GO:0005886">
    <property type="term" value="C:plasma membrane"/>
    <property type="evidence" value="ECO:0007669"/>
    <property type="project" value="UniProtKB-SubCell"/>
</dbReference>
<feature type="domain" description="ABC transmembrane type-1" evidence="10">
    <location>
        <begin position="24"/>
        <end position="294"/>
    </location>
</feature>
<dbReference type="RefSeq" id="WP_103954615.1">
    <property type="nucleotide sequence ID" value="NZ_FNVT01000001.1"/>
</dbReference>
<dbReference type="GO" id="GO:0034040">
    <property type="term" value="F:ATPase-coupled lipid transmembrane transporter activity"/>
    <property type="evidence" value="ECO:0007669"/>
    <property type="project" value="TreeGrafter"/>
</dbReference>
<evidence type="ECO:0000256" key="6">
    <source>
        <dbReference type="ARBA" id="ARBA00023136"/>
    </source>
</evidence>
<evidence type="ECO:0000259" key="9">
    <source>
        <dbReference type="PROSITE" id="PS50893"/>
    </source>
</evidence>
<dbReference type="AlphaFoldDB" id="A0A1H5WDT1"/>
<keyword evidence="3" id="KW-0547">Nucleotide-binding</keyword>
<evidence type="ECO:0000256" key="5">
    <source>
        <dbReference type="ARBA" id="ARBA00022989"/>
    </source>
</evidence>
<evidence type="ECO:0000256" key="8">
    <source>
        <dbReference type="SAM" id="Phobius"/>
    </source>
</evidence>
<gene>
    <name evidence="11" type="ORF">SAMN05444920_1011154</name>
</gene>
<feature type="transmembrane region" description="Helical" evidence="8">
    <location>
        <begin position="24"/>
        <end position="48"/>
    </location>
</feature>
<dbReference type="PANTHER" id="PTHR24221:SF654">
    <property type="entry name" value="ATP-BINDING CASSETTE SUB-FAMILY B MEMBER 6"/>
    <property type="match status" value="1"/>
</dbReference>
<reference evidence="11 12" key="1">
    <citation type="submission" date="2016-10" db="EMBL/GenBank/DDBJ databases">
        <authorList>
            <person name="de Groot N.N."/>
        </authorList>
    </citation>
    <scope>NUCLEOTIDE SEQUENCE [LARGE SCALE GENOMIC DNA]</scope>
    <source>
        <strain evidence="11 12">CGMCC 4.7037</strain>
    </source>
</reference>
<protein>
    <submittedName>
        <fullName evidence="11">ATP-binding cassette, subfamily C</fullName>
    </submittedName>
</protein>
<proteinExistence type="predicted"/>
<evidence type="ECO:0000313" key="12">
    <source>
        <dbReference type="Proteomes" id="UP000236732"/>
    </source>
</evidence>
<dbReference type="Proteomes" id="UP000236732">
    <property type="component" value="Unassembled WGS sequence"/>
</dbReference>
<dbReference type="InterPro" id="IPR027417">
    <property type="entry name" value="P-loop_NTPase"/>
</dbReference>
<dbReference type="OrthoDB" id="9806127at2"/>
<organism evidence="11 12">
    <name type="scientific">Nonomuraea solani</name>
    <dbReference type="NCBI Taxonomy" id="1144553"/>
    <lineage>
        <taxon>Bacteria</taxon>
        <taxon>Bacillati</taxon>
        <taxon>Actinomycetota</taxon>
        <taxon>Actinomycetes</taxon>
        <taxon>Streptosporangiales</taxon>
        <taxon>Streptosporangiaceae</taxon>
        <taxon>Nonomuraea</taxon>
    </lineage>
</organism>
<feature type="compositionally biased region" description="Low complexity" evidence="7">
    <location>
        <begin position="339"/>
        <end position="353"/>
    </location>
</feature>
<dbReference type="PANTHER" id="PTHR24221">
    <property type="entry name" value="ATP-BINDING CASSETTE SUB-FAMILY B"/>
    <property type="match status" value="1"/>
</dbReference>
<comment type="subcellular location">
    <subcellularLocation>
        <location evidence="1">Cell membrane</location>
        <topology evidence="1">Multi-pass membrane protein</topology>
    </subcellularLocation>
</comment>
<evidence type="ECO:0000256" key="4">
    <source>
        <dbReference type="ARBA" id="ARBA00022840"/>
    </source>
</evidence>
<evidence type="ECO:0000313" key="11">
    <source>
        <dbReference type="EMBL" id="SEF97635.1"/>
    </source>
</evidence>
<feature type="transmembrane region" description="Helical" evidence="8">
    <location>
        <begin position="251"/>
        <end position="271"/>
    </location>
</feature>
<dbReference type="Pfam" id="PF00664">
    <property type="entry name" value="ABC_membrane"/>
    <property type="match status" value="1"/>
</dbReference>
<dbReference type="Gene3D" id="1.20.1560.10">
    <property type="entry name" value="ABC transporter type 1, transmembrane domain"/>
    <property type="match status" value="1"/>
</dbReference>
<feature type="region of interest" description="Disordered" evidence="7">
    <location>
        <begin position="339"/>
        <end position="374"/>
    </location>
</feature>
<dbReference type="GO" id="GO:0016887">
    <property type="term" value="F:ATP hydrolysis activity"/>
    <property type="evidence" value="ECO:0007669"/>
    <property type="project" value="InterPro"/>
</dbReference>
<dbReference type="PROSITE" id="PS50893">
    <property type="entry name" value="ABC_TRANSPORTER_2"/>
    <property type="match status" value="1"/>
</dbReference>
<evidence type="ECO:0000256" key="2">
    <source>
        <dbReference type="ARBA" id="ARBA00022692"/>
    </source>
</evidence>
<dbReference type="PROSITE" id="PS50929">
    <property type="entry name" value="ABC_TM1F"/>
    <property type="match status" value="1"/>
</dbReference>
<keyword evidence="5 8" id="KW-1133">Transmembrane helix</keyword>
<dbReference type="SMART" id="SM00382">
    <property type="entry name" value="AAA"/>
    <property type="match status" value="1"/>
</dbReference>
<evidence type="ECO:0000259" key="10">
    <source>
        <dbReference type="PROSITE" id="PS50929"/>
    </source>
</evidence>
<dbReference type="InterPro" id="IPR003439">
    <property type="entry name" value="ABC_transporter-like_ATP-bd"/>
</dbReference>